<reference evidence="3" key="1">
    <citation type="submission" date="2017-02" db="EMBL/GenBank/DDBJ databases">
        <authorList>
            <person name="Varghese N."/>
            <person name="Submissions S."/>
        </authorList>
    </citation>
    <scope>NUCLEOTIDE SEQUENCE [LARGE SCALE GENOMIC DNA]</scope>
    <source>
        <strain evidence="3">DSM 3072</strain>
    </source>
</reference>
<gene>
    <name evidence="2" type="ORF">SAMN02745213_01758</name>
</gene>
<dbReference type="AlphaFoldDB" id="A0A1T4VMB8"/>
<keyword evidence="3" id="KW-1185">Reference proteome</keyword>
<sequence>MRRSCFYRILTYIFIGFFCEISFVTFAEEPSSDSTVMKIDLDEDEPMDSDGGADAAPAQSAPAAKHTSSAPSAPAAASAPAPVNKAMLDEKRSKLREQLKRDRADSKRARSIRRNSELSREGLDEEEMELKRKLDYAKSHEEGSEQHQQEATESAKKFSQWVNQNMMINKDKKKAPEKTESEKILEEAKSSDDLLK</sequence>
<evidence type="ECO:0000313" key="2">
    <source>
        <dbReference type="EMBL" id="SKA66077.1"/>
    </source>
</evidence>
<accession>A0A1T4VMB8</accession>
<name>A0A1T4VMB8_9GAMM</name>
<feature type="compositionally biased region" description="Basic and acidic residues" evidence="1">
    <location>
        <begin position="129"/>
        <end position="156"/>
    </location>
</feature>
<protein>
    <submittedName>
        <fullName evidence="2">Uncharacterized protein</fullName>
    </submittedName>
</protein>
<feature type="compositionally biased region" description="Basic and acidic residues" evidence="1">
    <location>
        <begin position="87"/>
        <end position="122"/>
    </location>
</feature>
<dbReference type="EMBL" id="FUXX01000033">
    <property type="protein sequence ID" value="SKA66077.1"/>
    <property type="molecule type" value="Genomic_DNA"/>
</dbReference>
<dbReference type="Proteomes" id="UP000242432">
    <property type="component" value="Unassembled WGS sequence"/>
</dbReference>
<feature type="compositionally biased region" description="Basic and acidic residues" evidence="1">
    <location>
        <begin position="174"/>
        <end position="196"/>
    </location>
</feature>
<evidence type="ECO:0000313" key="3">
    <source>
        <dbReference type="Proteomes" id="UP000242432"/>
    </source>
</evidence>
<organism evidence="2 3">
    <name type="scientific">Succinivibrio dextrinosolvens DSM 3072</name>
    <dbReference type="NCBI Taxonomy" id="1123324"/>
    <lineage>
        <taxon>Bacteria</taxon>
        <taxon>Pseudomonadati</taxon>
        <taxon>Pseudomonadota</taxon>
        <taxon>Gammaproteobacteria</taxon>
        <taxon>Aeromonadales</taxon>
        <taxon>Succinivibrionaceae</taxon>
        <taxon>Succinivibrio</taxon>
    </lineage>
</organism>
<proteinExistence type="predicted"/>
<evidence type="ECO:0000256" key="1">
    <source>
        <dbReference type="SAM" id="MobiDB-lite"/>
    </source>
</evidence>
<feature type="region of interest" description="Disordered" evidence="1">
    <location>
        <begin position="38"/>
        <end position="196"/>
    </location>
</feature>
<feature type="compositionally biased region" description="Low complexity" evidence="1">
    <location>
        <begin position="49"/>
        <end position="82"/>
    </location>
</feature>